<proteinExistence type="predicted"/>
<organism evidence="2 3">
    <name type="scientific">Prymnesium parvum</name>
    <name type="common">Toxic golden alga</name>
    <dbReference type="NCBI Taxonomy" id="97485"/>
    <lineage>
        <taxon>Eukaryota</taxon>
        <taxon>Haptista</taxon>
        <taxon>Haptophyta</taxon>
        <taxon>Prymnesiophyceae</taxon>
        <taxon>Prymnesiales</taxon>
        <taxon>Prymnesiaceae</taxon>
        <taxon>Prymnesium</taxon>
    </lineage>
</organism>
<reference evidence="2 3" key="1">
    <citation type="journal article" date="2024" name="Science">
        <title>Giant polyketide synthase enzymes in the biosynthesis of giant marine polyether toxins.</title>
        <authorList>
            <person name="Fallon T.R."/>
            <person name="Shende V.V."/>
            <person name="Wierzbicki I.H."/>
            <person name="Pendleton A.L."/>
            <person name="Watervoot N.F."/>
            <person name="Auber R.P."/>
            <person name="Gonzalez D.J."/>
            <person name="Wisecaver J.H."/>
            <person name="Moore B.S."/>
        </authorList>
    </citation>
    <scope>NUCLEOTIDE SEQUENCE [LARGE SCALE GENOMIC DNA]</scope>
    <source>
        <strain evidence="2 3">12B1</strain>
    </source>
</reference>
<feature type="compositionally biased region" description="Polar residues" evidence="1">
    <location>
        <begin position="15"/>
        <end position="37"/>
    </location>
</feature>
<keyword evidence="3" id="KW-1185">Reference proteome</keyword>
<evidence type="ECO:0000313" key="2">
    <source>
        <dbReference type="EMBL" id="KAL1527903.1"/>
    </source>
</evidence>
<protein>
    <submittedName>
        <fullName evidence="2">Uncharacterized protein</fullName>
    </submittedName>
</protein>
<name>A0AB34K3X2_PRYPA</name>
<evidence type="ECO:0000313" key="3">
    <source>
        <dbReference type="Proteomes" id="UP001515480"/>
    </source>
</evidence>
<dbReference type="Proteomes" id="UP001515480">
    <property type="component" value="Unassembled WGS sequence"/>
</dbReference>
<comment type="caution">
    <text evidence="2">The sequence shown here is derived from an EMBL/GenBank/DDBJ whole genome shotgun (WGS) entry which is preliminary data.</text>
</comment>
<evidence type="ECO:0000256" key="1">
    <source>
        <dbReference type="SAM" id="MobiDB-lite"/>
    </source>
</evidence>
<sequence>MGHAGPLTMGDPTHSVPTSSSAHEYARLSQSPASAAQSHFEPIDSSFAPPAASPSIRLDVADLAGRHRSVRIARDACVRELRRALGEVTLCVGGALLDESYDQRPLWSVGMVDGCLVHAFPSSRQPGSESGRAAAAARGNGCQPPLGASSACKTQATESSLCRRVESLEVRLTQAMAQIAWLQAELASEKYMRRYSECPETPPLPQRAELPLEDWKFALPEVQYQTQHAWNYCGSSQASSEFPG</sequence>
<accession>A0AB34K3X2</accession>
<dbReference type="AlphaFoldDB" id="A0AB34K3X2"/>
<feature type="region of interest" description="Disordered" evidence="1">
    <location>
        <begin position="1"/>
        <end position="48"/>
    </location>
</feature>
<gene>
    <name evidence="2" type="ORF">AB1Y20_009278</name>
</gene>
<dbReference type="EMBL" id="JBGBPQ010000002">
    <property type="protein sequence ID" value="KAL1527903.1"/>
    <property type="molecule type" value="Genomic_DNA"/>
</dbReference>